<evidence type="ECO:0000313" key="4">
    <source>
        <dbReference type="Proteomes" id="UP000183144"/>
    </source>
</evidence>
<sequence>MAGAGKRLQQLLQAKPYLITLGLAGILVIVSGLAAIGIGLGKVNEPQLEIIEASMAPAVPLKILIDIGGAVEKPGIYEFSSEARVNDALVAAGGLAAEADRDWVSQNLNLAGKLTDGAKIYVPFQDETNINKDAPSLRKGESLNINTASLAELDTLWGIGPATGQKIIDSRPYAKIEELLEKKIVKSNVYEAIKDKITVL</sequence>
<accession>A0A1J4RQS1</accession>
<feature type="domain" description="Soluble ligand binding" evidence="2">
    <location>
        <begin position="65"/>
        <end position="102"/>
    </location>
</feature>
<dbReference type="EMBL" id="MNUI01000058">
    <property type="protein sequence ID" value="OIN88746.1"/>
    <property type="molecule type" value="Genomic_DNA"/>
</dbReference>
<dbReference type="InterPro" id="IPR051675">
    <property type="entry name" value="Endo/Exo/Phosphatase_dom_1"/>
</dbReference>
<protein>
    <recommendedName>
        <fullName evidence="2">Soluble ligand binding domain-containing protein</fullName>
    </recommendedName>
</protein>
<dbReference type="PANTHER" id="PTHR21180:SF32">
    <property type="entry name" value="ENDONUCLEASE_EXONUCLEASE_PHOSPHATASE FAMILY DOMAIN-CONTAINING PROTEIN 1"/>
    <property type="match status" value="1"/>
</dbReference>
<dbReference type="Proteomes" id="UP000183144">
    <property type="component" value="Unassembled WGS sequence"/>
</dbReference>
<dbReference type="GO" id="GO:0015627">
    <property type="term" value="C:type II protein secretion system complex"/>
    <property type="evidence" value="ECO:0007669"/>
    <property type="project" value="TreeGrafter"/>
</dbReference>
<dbReference type="Pfam" id="PF12836">
    <property type="entry name" value="HHH_3"/>
    <property type="match status" value="1"/>
</dbReference>
<gene>
    <name evidence="3" type="ORF">AUJ59_03410</name>
</gene>
<feature type="transmembrane region" description="Helical" evidence="1">
    <location>
        <begin position="17"/>
        <end position="40"/>
    </location>
</feature>
<dbReference type="GO" id="GO:0015628">
    <property type="term" value="P:protein secretion by the type II secretion system"/>
    <property type="evidence" value="ECO:0007669"/>
    <property type="project" value="TreeGrafter"/>
</dbReference>
<evidence type="ECO:0000313" key="3">
    <source>
        <dbReference type="EMBL" id="OIN88746.1"/>
    </source>
</evidence>
<reference evidence="3 4" key="1">
    <citation type="journal article" date="2016" name="Environ. Microbiol.">
        <title>Genomic resolution of a cold subsurface aquifer community provides metabolic insights for novel microbes adapted to high CO concentrations.</title>
        <authorList>
            <person name="Probst A.J."/>
            <person name="Castelle C.J."/>
            <person name="Singh A."/>
            <person name="Brown C.T."/>
            <person name="Anantharaman K."/>
            <person name="Sharon I."/>
            <person name="Hug L.A."/>
            <person name="Burstein D."/>
            <person name="Emerson J.B."/>
            <person name="Thomas B.C."/>
            <person name="Banfield J.F."/>
        </authorList>
    </citation>
    <scope>NUCLEOTIDE SEQUENCE [LARGE SCALE GENOMIC DNA]</scope>
    <source>
        <strain evidence="3">CG1_02_47_37</strain>
    </source>
</reference>
<proteinExistence type="predicted"/>
<dbReference type="SUPFAM" id="SSF81585">
    <property type="entry name" value="PsbU/PolX domain-like"/>
    <property type="match status" value="1"/>
</dbReference>
<dbReference type="Gene3D" id="1.10.150.320">
    <property type="entry name" value="Photosystem II 12 kDa extrinsic protein"/>
    <property type="match status" value="1"/>
</dbReference>
<dbReference type="STRING" id="1805034.AUJ59_03410"/>
<dbReference type="InterPro" id="IPR019554">
    <property type="entry name" value="Soluble_ligand-bd"/>
</dbReference>
<dbReference type="AlphaFoldDB" id="A0A1J4RQS1"/>
<organism evidence="3 4">
    <name type="scientific">Candidatus Beckwithbacteria bacterium CG1_02_47_37</name>
    <dbReference type="NCBI Taxonomy" id="1805034"/>
    <lineage>
        <taxon>Bacteria</taxon>
        <taxon>Candidatus Beckwithiibacteriota</taxon>
    </lineage>
</organism>
<dbReference type="Pfam" id="PF10531">
    <property type="entry name" value="SLBB"/>
    <property type="match status" value="1"/>
</dbReference>
<keyword evidence="1" id="KW-1133">Transmembrane helix</keyword>
<keyword evidence="1" id="KW-0812">Transmembrane</keyword>
<evidence type="ECO:0000259" key="2">
    <source>
        <dbReference type="Pfam" id="PF10531"/>
    </source>
</evidence>
<name>A0A1J4RQS1_9BACT</name>
<keyword evidence="1" id="KW-0472">Membrane</keyword>
<comment type="caution">
    <text evidence="3">The sequence shown here is derived from an EMBL/GenBank/DDBJ whole genome shotgun (WGS) entry which is preliminary data.</text>
</comment>
<dbReference type="PANTHER" id="PTHR21180">
    <property type="entry name" value="ENDONUCLEASE/EXONUCLEASE/PHOSPHATASE FAMILY DOMAIN-CONTAINING PROTEIN 1"/>
    <property type="match status" value="1"/>
</dbReference>
<evidence type="ECO:0000256" key="1">
    <source>
        <dbReference type="SAM" id="Phobius"/>
    </source>
</evidence>